<evidence type="ECO:0000259" key="11">
    <source>
        <dbReference type="Pfam" id="PF01529"/>
    </source>
</evidence>
<dbReference type="OrthoDB" id="9909019at2759"/>
<evidence type="ECO:0000256" key="7">
    <source>
        <dbReference type="ARBA" id="ARBA00023288"/>
    </source>
</evidence>
<keyword evidence="6" id="KW-0564">Palmitate</keyword>
<dbReference type="STRING" id="2282107.A0A286U9Z5"/>
<dbReference type="AlphaFoldDB" id="A0A286U9Z5"/>
<dbReference type="InterPro" id="IPR001594">
    <property type="entry name" value="Palmitoyltrfase_DHHC"/>
</dbReference>
<keyword evidence="5 10" id="KW-0472">Membrane</keyword>
<protein>
    <recommendedName>
        <fullName evidence="10">Palmitoyltransferase</fullName>
        <ecNumber evidence="10">2.3.1.225</ecNumber>
    </recommendedName>
</protein>
<feature type="transmembrane region" description="Helical" evidence="10">
    <location>
        <begin position="170"/>
        <end position="192"/>
    </location>
</feature>
<feature type="transmembrane region" description="Helical" evidence="10">
    <location>
        <begin position="130"/>
        <end position="150"/>
    </location>
</feature>
<proteinExistence type="inferred from homology"/>
<evidence type="ECO:0000256" key="2">
    <source>
        <dbReference type="ARBA" id="ARBA00022679"/>
    </source>
</evidence>
<evidence type="ECO:0000313" key="13">
    <source>
        <dbReference type="Proteomes" id="UP000217199"/>
    </source>
</evidence>
<dbReference type="GO" id="GO:0016020">
    <property type="term" value="C:membrane"/>
    <property type="evidence" value="ECO:0007669"/>
    <property type="project" value="UniProtKB-SubCell"/>
</dbReference>
<evidence type="ECO:0000313" key="12">
    <source>
        <dbReference type="EMBL" id="PAV16398.1"/>
    </source>
</evidence>
<dbReference type="FunCoup" id="A0A286U9Z5">
    <property type="interactions" value="211"/>
</dbReference>
<dbReference type="EC" id="2.3.1.225" evidence="10"/>
<name>A0A286U9Z5_9AGAM</name>
<comment type="subcellular location">
    <subcellularLocation>
        <location evidence="1">Membrane</location>
        <topology evidence="1">Multi-pass membrane protein</topology>
    </subcellularLocation>
</comment>
<keyword evidence="7" id="KW-0449">Lipoprotein</keyword>
<dbReference type="GO" id="GO:0019706">
    <property type="term" value="F:protein-cysteine S-palmitoyltransferase activity"/>
    <property type="evidence" value="ECO:0007669"/>
    <property type="project" value="UniProtKB-EC"/>
</dbReference>
<dbReference type="InterPro" id="IPR039859">
    <property type="entry name" value="PFA4/ZDH16/20/ERF2-like"/>
</dbReference>
<keyword evidence="2 10" id="KW-0808">Transferase</keyword>
<dbReference type="PANTHER" id="PTHR12246">
    <property type="entry name" value="PALMITOYLTRANSFERASE ZDHHC16"/>
    <property type="match status" value="1"/>
</dbReference>
<evidence type="ECO:0000256" key="4">
    <source>
        <dbReference type="ARBA" id="ARBA00022989"/>
    </source>
</evidence>
<accession>A0A286U9Z5</accession>
<keyword evidence="13" id="KW-1185">Reference proteome</keyword>
<keyword evidence="3 10" id="KW-0812">Transmembrane</keyword>
<dbReference type="Proteomes" id="UP000217199">
    <property type="component" value="Unassembled WGS sequence"/>
</dbReference>
<dbReference type="EMBL" id="NBII01000008">
    <property type="protein sequence ID" value="PAV16398.1"/>
    <property type="molecule type" value="Genomic_DNA"/>
</dbReference>
<comment type="domain">
    <text evidence="10">The DHHC domain is required for palmitoyltransferase activity.</text>
</comment>
<comment type="caution">
    <text evidence="12">The sequence shown here is derived from an EMBL/GenBank/DDBJ whole genome shotgun (WGS) entry which is preliminary data.</text>
</comment>
<dbReference type="Pfam" id="PF01529">
    <property type="entry name" value="DHHC"/>
    <property type="match status" value="1"/>
</dbReference>
<dbReference type="PROSITE" id="PS50216">
    <property type="entry name" value="DHHC"/>
    <property type="match status" value="1"/>
</dbReference>
<organism evidence="12 13">
    <name type="scientific">Pyrrhoderma noxium</name>
    <dbReference type="NCBI Taxonomy" id="2282107"/>
    <lineage>
        <taxon>Eukaryota</taxon>
        <taxon>Fungi</taxon>
        <taxon>Dikarya</taxon>
        <taxon>Basidiomycota</taxon>
        <taxon>Agaricomycotina</taxon>
        <taxon>Agaricomycetes</taxon>
        <taxon>Hymenochaetales</taxon>
        <taxon>Hymenochaetaceae</taxon>
        <taxon>Pyrrhoderma</taxon>
    </lineage>
</organism>
<keyword evidence="8 10" id="KW-0012">Acyltransferase</keyword>
<evidence type="ECO:0000256" key="9">
    <source>
        <dbReference type="ARBA" id="ARBA00048048"/>
    </source>
</evidence>
<keyword evidence="4 10" id="KW-1133">Transmembrane helix</keyword>
<evidence type="ECO:0000256" key="8">
    <source>
        <dbReference type="ARBA" id="ARBA00023315"/>
    </source>
</evidence>
<gene>
    <name evidence="12" type="ORF">PNOK_0801800</name>
</gene>
<comment type="catalytic activity">
    <reaction evidence="9 10">
        <text>L-cysteinyl-[protein] + hexadecanoyl-CoA = S-hexadecanoyl-L-cysteinyl-[protein] + CoA</text>
        <dbReference type="Rhea" id="RHEA:36683"/>
        <dbReference type="Rhea" id="RHEA-COMP:10131"/>
        <dbReference type="Rhea" id="RHEA-COMP:11032"/>
        <dbReference type="ChEBI" id="CHEBI:29950"/>
        <dbReference type="ChEBI" id="CHEBI:57287"/>
        <dbReference type="ChEBI" id="CHEBI:57379"/>
        <dbReference type="ChEBI" id="CHEBI:74151"/>
        <dbReference type="EC" id="2.3.1.225"/>
    </reaction>
</comment>
<dbReference type="InParanoid" id="A0A286U9Z5"/>
<comment type="similarity">
    <text evidence="10">Belongs to the DHHC palmitoyltransferase family.</text>
</comment>
<reference evidence="12 13" key="1">
    <citation type="journal article" date="2017" name="Mol. Ecol.">
        <title>Comparative and population genomic landscape of Phellinus noxius: A hypervariable fungus causing root rot in trees.</title>
        <authorList>
            <person name="Chung C.L."/>
            <person name="Lee T.J."/>
            <person name="Akiba M."/>
            <person name="Lee H.H."/>
            <person name="Kuo T.H."/>
            <person name="Liu D."/>
            <person name="Ke H.M."/>
            <person name="Yokoi T."/>
            <person name="Roa M.B."/>
            <person name="Lu M.J."/>
            <person name="Chang Y.Y."/>
            <person name="Ann P.J."/>
            <person name="Tsai J.N."/>
            <person name="Chen C.Y."/>
            <person name="Tzean S.S."/>
            <person name="Ota Y."/>
            <person name="Hattori T."/>
            <person name="Sahashi N."/>
            <person name="Liou R.F."/>
            <person name="Kikuchi T."/>
            <person name="Tsai I.J."/>
        </authorList>
    </citation>
    <scope>NUCLEOTIDE SEQUENCE [LARGE SCALE GENOMIC DNA]</scope>
    <source>
        <strain evidence="12 13">FFPRI411160</strain>
    </source>
</reference>
<evidence type="ECO:0000256" key="1">
    <source>
        <dbReference type="ARBA" id="ARBA00004141"/>
    </source>
</evidence>
<evidence type="ECO:0000256" key="3">
    <source>
        <dbReference type="ARBA" id="ARBA00022692"/>
    </source>
</evidence>
<evidence type="ECO:0000256" key="6">
    <source>
        <dbReference type="ARBA" id="ARBA00023139"/>
    </source>
</evidence>
<sequence length="317" mass="36435">MEHTIDRLTGAAGPVFVTLAIILLSIGIVCFFEVIQPSIRWPLVTTPIDVLIAFNLIAQYYFVCTVKPGFVDEPAQVSGEGFFWAKKFHITRAHVTRCKRCGQLRPERAHHCRLSLKWINQCVGIYNERYFVLFMVYLVLSTFCFSILGYEKMWEAIGFSDNWPHWTPEILFTLIYILSVVLCFAVGIMCLWHLHSISIGETSVEGHDHSMYRKVAESRGETFINCFDLGKLENLQLFFSIGPGGYPYWTLLFPFRVIPYTDGRSWARRPGYEYHKGEVHCIPSNLVAPLSSGYINNSYTLNCKIYSENTYFLKPAC</sequence>
<evidence type="ECO:0000256" key="10">
    <source>
        <dbReference type="RuleBase" id="RU079119"/>
    </source>
</evidence>
<feature type="domain" description="Palmitoyltransferase DHHC" evidence="11">
    <location>
        <begin position="98"/>
        <end position="206"/>
    </location>
</feature>
<evidence type="ECO:0000256" key="5">
    <source>
        <dbReference type="ARBA" id="ARBA00023136"/>
    </source>
</evidence>
<feature type="transmembrane region" description="Helical" evidence="10">
    <location>
        <begin position="12"/>
        <end position="32"/>
    </location>
</feature>